<dbReference type="SMART" id="SM00845">
    <property type="entry name" value="GatB_Yqey"/>
    <property type="match status" value="1"/>
</dbReference>
<dbReference type="AlphaFoldDB" id="A0A381PAI3"/>
<reference evidence="8" key="1">
    <citation type="submission" date="2018-05" db="EMBL/GenBank/DDBJ databases">
        <authorList>
            <person name="Lanie J.A."/>
            <person name="Ng W.-L."/>
            <person name="Kazmierczak K.M."/>
            <person name="Andrzejewski T.M."/>
            <person name="Davidsen T.M."/>
            <person name="Wayne K.J."/>
            <person name="Tettelin H."/>
            <person name="Glass J.I."/>
            <person name="Rusch D."/>
            <person name="Podicherti R."/>
            <person name="Tsui H.-C.T."/>
            <person name="Winkler M.E."/>
        </authorList>
    </citation>
    <scope>NUCLEOTIDE SEQUENCE</scope>
</reference>
<dbReference type="SUPFAM" id="SSF89095">
    <property type="entry name" value="GatB/YqeY motif"/>
    <property type="match status" value="1"/>
</dbReference>
<dbReference type="PANTHER" id="PTHR11659">
    <property type="entry name" value="GLUTAMYL-TRNA GLN AMIDOTRANSFERASE SUBUNIT B MITOCHONDRIAL AND PROKARYOTIC PET112-RELATED"/>
    <property type="match status" value="1"/>
</dbReference>
<dbReference type="InterPro" id="IPR018027">
    <property type="entry name" value="Asn/Gln_amidotransferase"/>
</dbReference>
<evidence type="ECO:0000259" key="7">
    <source>
        <dbReference type="SMART" id="SM00845"/>
    </source>
</evidence>
<evidence type="ECO:0000313" key="8">
    <source>
        <dbReference type="EMBL" id="SUZ63982.1"/>
    </source>
</evidence>
<dbReference type="Gene3D" id="1.10.10.410">
    <property type="match status" value="1"/>
</dbReference>
<proteinExistence type="inferred from homology"/>
<dbReference type="GO" id="GO:0006412">
    <property type="term" value="P:translation"/>
    <property type="evidence" value="ECO:0007669"/>
    <property type="project" value="UniProtKB-KW"/>
</dbReference>
<evidence type="ECO:0000256" key="2">
    <source>
        <dbReference type="ARBA" id="ARBA00022598"/>
    </source>
</evidence>
<keyword evidence="2" id="KW-0436">Ligase</keyword>
<protein>
    <recommendedName>
        <fullName evidence="7">Asn/Gln amidotransferase domain-containing protein</fullName>
    </recommendedName>
</protein>
<evidence type="ECO:0000256" key="4">
    <source>
        <dbReference type="ARBA" id="ARBA00022840"/>
    </source>
</evidence>
<feature type="non-terminal residue" evidence="8">
    <location>
        <position position="1"/>
    </location>
</feature>
<dbReference type="InterPro" id="IPR006075">
    <property type="entry name" value="Asn/Gln-tRNA_Trfase_suB/E_cat"/>
</dbReference>
<name>A0A381PAI3_9ZZZZ</name>
<dbReference type="PANTHER" id="PTHR11659:SF0">
    <property type="entry name" value="GLUTAMYL-TRNA(GLN) AMIDOTRANSFERASE SUBUNIT B, MITOCHONDRIAL"/>
    <property type="match status" value="1"/>
</dbReference>
<sequence length="462" mass="50536">VIGLEVHVELATNTKLFSHAPNRFGDEPNTNVTPVCLGLPGSLPVLNRRAVELAMTIGIALGCEIQPSVFHRKNYFYPDMPKDYQVSQYDQPICINGSLDLPNGTRIGIERAHLEEDAGKTTHLGGEDGRIHGASEALVDYNRAGVPLLEVVSRPDIRSAEDARAYVEELRAILVATGASEARLEEGSMRVDANVSVRPVGSEELRTRCEIKNLNSLRSLQRAIKYEADRHIAMYEGEEAPRQETRHWSEEGKTHTLRSKEEANDYRYFPEPDLVLLDPDSDWIQRISAGMPELPADQRARLLSVAEINMETAATVVNRGLSPLVFAAIVAGADPERAITHAVQNLAIDGASGLDANHFAELIQMEQSGALTATQTKQVLTEMVDSGVDPSSIAETHGFEAMDSDELEILVDRAISENPEAWTKFCDGEDKVQGVIVGAVMKATKGQADGKAINSILQQRRG</sequence>
<accession>A0A381PAI3</accession>
<dbReference type="GO" id="GO:0005524">
    <property type="term" value="F:ATP binding"/>
    <property type="evidence" value="ECO:0007669"/>
    <property type="project" value="UniProtKB-KW"/>
</dbReference>
<evidence type="ECO:0000256" key="3">
    <source>
        <dbReference type="ARBA" id="ARBA00022741"/>
    </source>
</evidence>
<feature type="domain" description="Asn/Gln amidotransferase" evidence="7">
    <location>
        <begin position="324"/>
        <end position="461"/>
    </location>
</feature>
<dbReference type="InterPro" id="IPR017958">
    <property type="entry name" value="Gln-tRNA_amidoTrfase_suB_CS"/>
</dbReference>
<dbReference type="PROSITE" id="PS01234">
    <property type="entry name" value="GATB"/>
    <property type="match status" value="1"/>
</dbReference>
<comment type="catalytic activity">
    <reaction evidence="6">
        <text>L-glutamyl-tRNA(Gln) + L-glutamine + ATP + H2O = L-glutaminyl-tRNA(Gln) + L-glutamate + ADP + phosphate + H(+)</text>
        <dbReference type="Rhea" id="RHEA:17521"/>
        <dbReference type="Rhea" id="RHEA-COMP:9681"/>
        <dbReference type="Rhea" id="RHEA-COMP:9684"/>
        <dbReference type="ChEBI" id="CHEBI:15377"/>
        <dbReference type="ChEBI" id="CHEBI:15378"/>
        <dbReference type="ChEBI" id="CHEBI:29985"/>
        <dbReference type="ChEBI" id="CHEBI:30616"/>
        <dbReference type="ChEBI" id="CHEBI:43474"/>
        <dbReference type="ChEBI" id="CHEBI:58359"/>
        <dbReference type="ChEBI" id="CHEBI:78520"/>
        <dbReference type="ChEBI" id="CHEBI:78521"/>
        <dbReference type="ChEBI" id="CHEBI:456216"/>
    </reaction>
</comment>
<evidence type="ECO:0000256" key="6">
    <source>
        <dbReference type="ARBA" id="ARBA00047913"/>
    </source>
</evidence>
<dbReference type="GO" id="GO:0070681">
    <property type="term" value="P:glutaminyl-tRNAGln biosynthesis via transamidation"/>
    <property type="evidence" value="ECO:0007669"/>
    <property type="project" value="TreeGrafter"/>
</dbReference>
<dbReference type="Pfam" id="PF02637">
    <property type="entry name" value="GatB_Yqey"/>
    <property type="match status" value="1"/>
</dbReference>
<evidence type="ECO:0000256" key="1">
    <source>
        <dbReference type="ARBA" id="ARBA00005306"/>
    </source>
</evidence>
<dbReference type="Pfam" id="PF02934">
    <property type="entry name" value="GatB_N"/>
    <property type="match status" value="1"/>
</dbReference>
<keyword evidence="5" id="KW-0648">Protein biosynthesis</keyword>
<organism evidence="8">
    <name type="scientific">marine metagenome</name>
    <dbReference type="NCBI Taxonomy" id="408172"/>
    <lineage>
        <taxon>unclassified sequences</taxon>
        <taxon>metagenomes</taxon>
        <taxon>ecological metagenomes</taxon>
    </lineage>
</organism>
<dbReference type="HAMAP" id="MF_00121">
    <property type="entry name" value="GatB"/>
    <property type="match status" value="1"/>
</dbReference>
<keyword evidence="3" id="KW-0547">Nucleotide-binding</keyword>
<dbReference type="InterPro" id="IPR014746">
    <property type="entry name" value="Gln_synth/guanido_kin_cat_dom"/>
</dbReference>
<comment type="similarity">
    <text evidence="1">Belongs to the GatB/GatE family. GatB subfamily.</text>
</comment>
<dbReference type="GO" id="GO:0050567">
    <property type="term" value="F:glutaminyl-tRNA synthase (glutamine-hydrolyzing) activity"/>
    <property type="evidence" value="ECO:0007669"/>
    <property type="project" value="TreeGrafter"/>
</dbReference>
<dbReference type="InterPro" id="IPR023168">
    <property type="entry name" value="GatB_Yqey_C_2"/>
</dbReference>
<dbReference type="EMBL" id="UINC01000928">
    <property type="protein sequence ID" value="SUZ63982.1"/>
    <property type="molecule type" value="Genomic_DNA"/>
</dbReference>
<dbReference type="NCBIfam" id="TIGR00133">
    <property type="entry name" value="gatB"/>
    <property type="match status" value="1"/>
</dbReference>
<gene>
    <name evidence="8" type="ORF">METZ01_LOCUS16836</name>
</gene>
<keyword evidence="4" id="KW-0067">ATP-binding</keyword>
<dbReference type="InterPro" id="IPR017959">
    <property type="entry name" value="Asn/Gln-tRNA_amidoTrfase_suB/E"/>
</dbReference>
<dbReference type="SUPFAM" id="SSF55931">
    <property type="entry name" value="Glutamine synthetase/guanido kinase"/>
    <property type="match status" value="1"/>
</dbReference>
<dbReference type="NCBIfam" id="NF004012">
    <property type="entry name" value="PRK05477.1-2"/>
    <property type="match status" value="1"/>
</dbReference>
<dbReference type="NCBIfam" id="NF004014">
    <property type="entry name" value="PRK05477.1-4"/>
    <property type="match status" value="1"/>
</dbReference>
<dbReference type="InterPro" id="IPR004413">
    <property type="entry name" value="GatB"/>
</dbReference>
<evidence type="ECO:0000256" key="5">
    <source>
        <dbReference type="ARBA" id="ARBA00022917"/>
    </source>
</evidence>
<dbReference type="InterPro" id="IPR003789">
    <property type="entry name" value="Asn/Gln_tRNA_amidoTrase-B-like"/>
</dbReference>